<dbReference type="Proteomes" id="UP000242287">
    <property type="component" value="Unassembled WGS sequence"/>
</dbReference>
<name>A0A2A9NAG9_9AGAR</name>
<gene>
    <name evidence="3" type="ORF">AMATHDRAFT_161574</name>
</gene>
<dbReference type="OrthoDB" id="2152029at2759"/>
<proteinExistence type="predicted"/>
<evidence type="ECO:0000313" key="3">
    <source>
        <dbReference type="EMBL" id="PFH45237.1"/>
    </source>
</evidence>
<protein>
    <recommendedName>
        <fullName evidence="2">Alpha/beta hydrolase fold-3 domain-containing protein</fullName>
    </recommendedName>
</protein>
<dbReference type="Gene3D" id="3.40.50.1820">
    <property type="entry name" value="alpha/beta hydrolase"/>
    <property type="match status" value="1"/>
</dbReference>
<organism evidence="3 4">
    <name type="scientific">Amanita thiersii Skay4041</name>
    <dbReference type="NCBI Taxonomy" id="703135"/>
    <lineage>
        <taxon>Eukaryota</taxon>
        <taxon>Fungi</taxon>
        <taxon>Dikarya</taxon>
        <taxon>Basidiomycota</taxon>
        <taxon>Agaricomycotina</taxon>
        <taxon>Agaricomycetes</taxon>
        <taxon>Agaricomycetidae</taxon>
        <taxon>Agaricales</taxon>
        <taxon>Pluteineae</taxon>
        <taxon>Amanitaceae</taxon>
        <taxon>Amanita</taxon>
    </lineage>
</organism>
<accession>A0A2A9NAG9</accession>
<dbReference type="STRING" id="703135.A0A2A9NAG9"/>
<keyword evidence="4" id="KW-1185">Reference proteome</keyword>
<evidence type="ECO:0000313" key="4">
    <source>
        <dbReference type="Proteomes" id="UP000242287"/>
    </source>
</evidence>
<dbReference type="EMBL" id="KZ302474">
    <property type="protein sequence ID" value="PFH45237.1"/>
    <property type="molecule type" value="Genomic_DNA"/>
</dbReference>
<sequence length="342" mass="38264">MSIAIYLTWKLLTKPFSEYTRNKTWRRILGDASFRYLGSLGLKKLLYLMGTTPWVYTTWAKWYKLPITVTELGDDARLLWIGPKKMERVILYLHGGGYVAPMQHFTATFWRYLQLRLESRGIDVGIAVLNYSLVPSKLFPAQLHQAISAVEYLLSAGVSPANIQITGDSAGGNLAFALLSHMLHPLEGVPQLTVKQPFRGVYAMSPWVSLTADTGSYFANSGTDILPREMFLALGSVALTGVQAPQKNAYIQPLHAPSGWWAGADRHVDRFLITAGEKECLYEDIVVFGKQFCEENPDANVRVVEQPNGVHNDPFFDFMVMEPKLGVLTPIIVDWFANGFGQ</sequence>
<dbReference type="InterPro" id="IPR029058">
    <property type="entry name" value="AB_hydrolase_fold"/>
</dbReference>
<dbReference type="GO" id="GO:0016787">
    <property type="term" value="F:hydrolase activity"/>
    <property type="evidence" value="ECO:0007669"/>
    <property type="project" value="UniProtKB-KW"/>
</dbReference>
<dbReference type="PANTHER" id="PTHR48081">
    <property type="entry name" value="AB HYDROLASE SUPERFAMILY PROTEIN C4A8.06C"/>
    <property type="match status" value="1"/>
</dbReference>
<dbReference type="SUPFAM" id="SSF53474">
    <property type="entry name" value="alpha/beta-Hydrolases"/>
    <property type="match status" value="1"/>
</dbReference>
<evidence type="ECO:0000259" key="2">
    <source>
        <dbReference type="Pfam" id="PF07859"/>
    </source>
</evidence>
<keyword evidence="1" id="KW-0378">Hydrolase</keyword>
<evidence type="ECO:0000256" key="1">
    <source>
        <dbReference type="ARBA" id="ARBA00022801"/>
    </source>
</evidence>
<dbReference type="AlphaFoldDB" id="A0A2A9NAG9"/>
<dbReference type="InterPro" id="IPR050300">
    <property type="entry name" value="GDXG_lipolytic_enzyme"/>
</dbReference>
<reference evidence="3 4" key="1">
    <citation type="submission" date="2014-02" db="EMBL/GenBank/DDBJ databases">
        <title>Transposable element dynamics among asymbiotic and ectomycorrhizal Amanita fungi.</title>
        <authorList>
            <consortium name="DOE Joint Genome Institute"/>
            <person name="Hess J."/>
            <person name="Skrede I."/>
            <person name="Wolfe B."/>
            <person name="LaButti K."/>
            <person name="Ohm R.A."/>
            <person name="Grigoriev I.V."/>
            <person name="Pringle A."/>
        </authorList>
    </citation>
    <scope>NUCLEOTIDE SEQUENCE [LARGE SCALE GENOMIC DNA]</scope>
    <source>
        <strain evidence="3 4">SKay4041</strain>
    </source>
</reference>
<dbReference type="InterPro" id="IPR013094">
    <property type="entry name" value="AB_hydrolase_3"/>
</dbReference>
<dbReference type="Pfam" id="PF07859">
    <property type="entry name" value="Abhydrolase_3"/>
    <property type="match status" value="1"/>
</dbReference>
<dbReference type="PANTHER" id="PTHR48081:SF31">
    <property type="entry name" value="STERYL ACETYL HYDROLASE MUG81-RELATED"/>
    <property type="match status" value="1"/>
</dbReference>
<feature type="domain" description="Alpha/beta hydrolase fold-3" evidence="2">
    <location>
        <begin position="90"/>
        <end position="311"/>
    </location>
</feature>